<keyword evidence="4" id="KW-0413">Isomerase</keyword>
<evidence type="ECO:0000313" key="4">
    <source>
        <dbReference type="EMBL" id="QCD98855.1"/>
    </source>
</evidence>
<dbReference type="EMBL" id="CP039351">
    <property type="protein sequence ID" value="QCD98855.1"/>
    <property type="molecule type" value="Genomic_DNA"/>
</dbReference>
<proteinExistence type="inferred from homology"/>
<organism evidence="4 5">
    <name type="scientific">Vigna unguiculata</name>
    <name type="common">Cowpea</name>
    <dbReference type="NCBI Taxonomy" id="3917"/>
    <lineage>
        <taxon>Eukaryota</taxon>
        <taxon>Viridiplantae</taxon>
        <taxon>Streptophyta</taxon>
        <taxon>Embryophyta</taxon>
        <taxon>Tracheophyta</taxon>
        <taxon>Spermatophyta</taxon>
        <taxon>Magnoliopsida</taxon>
        <taxon>eudicotyledons</taxon>
        <taxon>Gunneridae</taxon>
        <taxon>Pentapetalae</taxon>
        <taxon>rosids</taxon>
        <taxon>fabids</taxon>
        <taxon>Fabales</taxon>
        <taxon>Fabaceae</taxon>
        <taxon>Papilionoideae</taxon>
        <taxon>50 kb inversion clade</taxon>
        <taxon>NPAAA clade</taxon>
        <taxon>indigoferoid/millettioid clade</taxon>
        <taxon>Phaseoleae</taxon>
        <taxon>Vigna</taxon>
    </lineage>
</organism>
<dbReference type="Gene3D" id="3.90.226.10">
    <property type="entry name" value="2-enoyl-CoA Hydratase, Chain A, domain 1"/>
    <property type="match status" value="1"/>
</dbReference>
<comment type="pathway">
    <text evidence="2">Amino-acid degradation; L-valine degradation.</text>
</comment>
<feature type="domain" description="Enoyl-CoA hydratase/isomerase" evidence="3">
    <location>
        <begin position="25"/>
        <end position="52"/>
    </location>
</feature>
<dbReference type="Proteomes" id="UP000501690">
    <property type="component" value="Linkage Group LG7"/>
</dbReference>
<dbReference type="InterPro" id="IPR029045">
    <property type="entry name" value="ClpP/crotonase-like_dom_sf"/>
</dbReference>
<dbReference type="GO" id="GO:0006574">
    <property type="term" value="P:L-valine catabolic process"/>
    <property type="evidence" value="ECO:0007669"/>
    <property type="project" value="UniProtKB-UniRule"/>
</dbReference>
<comment type="catalytic activity">
    <reaction evidence="2">
        <text>3-hydroxy-2-methylpropanoyl-CoA + H2O = 3-hydroxy-2-methylpropanoate + CoA + H(+)</text>
        <dbReference type="Rhea" id="RHEA:20888"/>
        <dbReference type="ChEBI" id="CHEBI:11805"/>
        <dbReference type="ChEBI" id="CHEBI:15377"/>
        <dbReference type="ChEBI" id="CHEBI:15378"/>
        <dbReference type="ChEBI" id="CHEBI:57287"/>
        <dbReference type="ChEBI" id="CHEBI:57340"/>
        <dbReference type="EC" id="3.1.2.4"/>
    </reaction>
</comment>
<protein>
    <recommendedName>
        <fullName evidence="2">3-hydroxyisobutyryl-CoA hydrolase</fullName>
        <shortName evidence="2">HIB-CoA hydrolase</shortName>
        <shortName evidence="2">HIBYL-CoA-H</shortName>
        <ecNumber evidence="2">3.1.2.4</ecNumber>
    </recommendedName>
    <alternativeName>
        <fullName evidence="2">3-hydroxyisobutyryl-coenzyme A hydrolase</fullName>
    </alternativeName>
</protein>
<evidence type="ECO:0000313" key="5">
    <source>
        <dbReference type="Proteomes" id="UP000501690"/>
    </source>
</evidence>
<dbReference type="InterPro" id="IPR045004">
    <property type="entry name" value="ECH_dom"/>
</dbReference>
<dbReference type="PANTHER" id="PTHR43176">
    <property type="entry name" value="3-HYDROXYISOBUTYRYL-COA HYDROLASE-RELATED"/>
    <property type="match status" value="1"/>
</dbReference>
<keyword evidence="5" id="KW-1185">Reference proteome</keyword>
<evidence type="ECO:0000259" key="3">
    <source>
        <dbReference type="Pfam" id="PF16113"/>
    </source>
</evidence>
<dbReference type="AlphaFoldDB" id="A0A4D6MBV2"/>
<evidence type="ECO:0000256" key="1">
    <source>
        <dbReference type="ARBA" id="ARBA00022801"/>
    </source>
</evidence>
<comment type="function">
    <text evidence="2">Hydrolyzes 3-hydroxyisobutyryl-CoA (HIBYL-CoA), a saline catabolite. Has high activity toward isobutyryl-CoA. Could be an isobutyryl-CoA dehydrogenase that functions in valine catabolism.</text>
</comment>
<accession>A0A4D6MBV2</accession>
<dbReference type="GO" id="GO:0003860">
    <property type="term" value="F:3-hydroxyisobutyryl-CoA hydrolase activity"/>
    <property type="evidence" value="ECO:0007669"/>
    <property type="project" value="UniProtKB-UniRule"/>
</dbReference>
<sequence>MICQIKSNLQLYENDPLVQLVILKVSLMNGIVMGGGAGLSMPTTFRVVTEKAGNI</sequence>
<dbReference type="Pfam" id="PF16113">
    <property type="entry name" value="ECH_2"/>
    <property type="match status" value="1"/>
</dbReference>
<dbReference type="InterPro" id="IPR032259">
    <property type="entry name" value="HIBYL-CoA-H"/>
</dbReference>
<dbReference type="PANTHER" id="PTHR43176:SF6">
    <property type="entry name" value="3-HYDROXYISOBUTYRYL-COA HYDROLASE"/>
    <property type="match status" value="1"/>
</dbReference>
<dbReference type="EC" id="3.1.2.4" evidence="2"/>
<keyword evidence="1 2" id="KW-0378">Hydrolase</keyword>
<evidence type="ECO:0000256" key="2">
    <source>
        <dbReference type="RuleBase" id="RU369070"/>
    </source>
</evidence>
<dbReference type="GO" id="GO:0016853">
    <property type="term" value="F:isomerase activity"/>
    <property type="evidence" value="ECO:0007669"/>
    <property type="project" value="UniProtKB-KW"/>
</dbReference>
<dbReference type="SUPFAM" id="SSF52096">
    <property type="entry name" value="ClpP/crotonase"/>
    <property type="match status" value="1"/>
</dbReference>
<comment type="similarity">
    <text evidence="2">Belongs to the enoyl-CoA hydratase/isomerase family.</text>
</comment>
<name>A0A4D6MBV2_VIGUN</name>
<gene>
    <name evidence="4" type="ORF">DEO72_LG7g132</name>
</gene>
<reference evidence="4 5" key="1">
    <citation type="submission" date="2019-04" db="EMBL/GenBank/DDBJ databases">
        <title>An improved genome assembly and genetic linkage map for asparagus bean, Vigna unguiculata ssp. sesquipedialis.</title>
        <authorList>
            <person name="Xia Q."/>
            <person name="Zhang R."/>
            <person name="Dong Y."/>
        </authorList>
    </citation>
    <scope>NUCLEOTIDE SEQUENCE [LARGE SCALE GENOMIC DNA]</scope>
    <source>
        <tissue evidence="4">Leaf</tissue>
    </source>
</reference>